<feature type="chain" id="PRO_5043361459" evidence="2">
    <location>
        <begin position="21"/>
        <end position="245"/>
    </location>
</feature>
<evidence type="ECO:0000313" key="3">
    <source>
        <dbReference type="EMBL" id="KAH0549548.1"/>
    </source>
</evidence>
<sequence length="245" mass="27678">MFLRAFCIVAFFGLLNVVHSAAENSEEQREEILNAQEEATIKVLTASLKAEEAAKLNFVLETKVNDYYTAGVNSNDYKLKVELVRRITDGKKKRLENSISELAGKTDEEALENLALTKNLIEQIEEMEKLSDQQIKNLTDVELAAKLEWETFYNETQNAVKNAEEMKKDAVKAVIAALELTANCSELGKIYPKLTTRDAAQKACVDYFKNRLLELVPGLSDSSELYERMKKIWIKGQKEFVKAAA</sequence>
<dbReference type="InterPro" id="IPR001611">
    <property type="entry name" value="Leu-rich_rpt"/>
</dbReference>
<gene>
    <name evidence="3" type="ORF">KQX54_010279</name>
</gene>
<organism evidence="3 4">
    <name type="scientific">Cotesia glomerata</name>
    <name type="common">Lepidopteran parasitic wasp</name>
    <name type="synonym">Apanteles glomeratus</name>
    <dbReference type="NCBI Taxonomy" id="32391"/>
    <lineage>
        <taxon>Eukaryota</taxon>
        <taxon>Metazoa</taxon>
        <taxon>Ecdysozoa</taxon>
        <taxon>Arthropoda</taxon>
        <taxon>Hexapoda</taxon>
        <taxon>Insecta</taxon>
        <taxon>Pterygota</taxon>
        <taxon>Neoptera</taxon>
        <taxon>Endopterygota</taxon>
        <taxon>Hymenoptera</taxon>
        <taxon>Apocrita</taxon>
        <taxon>Ichneumonoidea</taxon>
        <taxon>Braconidae</taxon>
        <taxon>Microgastrinae</taxon>
        <taxon>Cotesia</taxon>
    </lineage>
</organism>
<evidence type="ECO:0000313" key="4">
    <source>
        <dbReference type="Proteomes" id="UP000826195"/>
    </source>
</evidence>
<feature type="coiled-coil region" evidence="1">
    <location>
        <begin position="113"/>
        <end position="173"/>
    </location>
</feature>
<protein>
    <submittedName>
        <fullName evidence="3">Uncharacterized protein</fullName>
    </submittedName>
</protein>
<evidence type="ECO:0000256" key="2">
    <source>
        <dbReference type="SAM" id="SignalP"/>
    </source>
</evidence>
<accession>A0AAV7IEL0</accession>
<keyword evidence="1" id="KW-0175">Coiled coil</keyword>
<reference evidence="3 4" key="1">
    <citation type="journal article" date="2021" name="J. Hered.">
        <title>A chromosome-level genome assembly of the parasitoid wasp, Cotesia glomerata (Hymenoptera: Braconidae).</title>
        <authorList>
            <person name="Pinto B.J."/>
            <person name="Weis J.J."/>
            <person name="Gamble T."/>
            <person name="Ode P.J."/>
            <person name="Paul R."/>
            <person name="Zaspel J.M."/>
        </authorList>
    </citation>
    <scope>NUCLEOTIDE SEQUENCE [LARGE SCALE GENOMIC DNA]</scope>
    <source>
        <strain evidence="3">CgM1</strain>
    </source>
</reference>
<evidence type="ECO:0000256" key="1">
    <source>
        <dbReference type="SAM" id="Coils"/>
    </source>
</evidence>
<keyword evidence="2" id="KW-0732">Signal</keyword>
<proteinExistence type="predicted"/>
<dbReference type="PROSITE" id="PS51450">
    <property type="entry name" value="LRR"/>
    <property type="match status" value="1"/>
</dbReference>
<keyword evidence="4" id="KW-1185">Reference proteome</keyword>
<dbReference type="Proteomes" id="UP000826195">
    <property type="component" value="Unassembled WGS sequence"/>
</dbReference>
<dbReference type="AlphaFoldDB" id="A0AAV7IEL0"/>
<name>A0AAV7IEL0_COTGL</name>
<dbReference type="EMBL" id="JAHXZJ010001864">
    <property type="protein sequence ID" value="KAH0549548.1"/>
    <property type="molecule type" value="Genomic_DNA"/>
</dbReference>
<feature type="signal peptide" evidence="2">
    <location>
        <begin position="1"/>
        <end position="20"/>
    </location>
</feature>
<comment type="caution">
    <text evidence="3">The sequence shown here is derived from an EMBL/GenBank/DDBJ whole genome shotgun (WGS) entry which is preliminary data.</text>
</comment>